<dbReference type="InterPro" id="IPR002173">
    <property type="entry name" value="Carboh/pur_kinase_PfkB_CS"/>
</dbReference>
<keyword evidence="3 5" id="KW-0418">Kinase</keyword>
<gene>
    <name evidence="5" type="primary">RBKS</name>
    <name evidence="5" type="synonym">rbsK</name>
</gene>
<dbReference type="InterPro" id="IPR050306">
    <property type="entry name" value="PfkB_Carbo_kinase"/>
</dbReference>
<keyword evidence="2 5" id="KW-0808">Transferase</keyword>
<dbReference type="Pfam" id="PF00294">
    <property type="entry name" value="PfkB"/>
    <property type="match status" value="1"/>
</dbReference>
<dbReference type="CDD" id="cd01942">
    <property type="entry name" value="ribokinase_group_A"/>
    <property type="match status" value="1"/>
</dbReference>
<dbReference type="PROSITE" id="PS00584">
    <property type="entry name" value="PFKB_KINASES_2"/>
    <property type="match status" value="1"/>
</dbReference>
<dbReference type="EMBL" id="KF900912">
    <property type="protein sequence ID" value="AIF11249.1"/>
    <property type="molecule type" value="Genomic_DNA"/>
</dbReference>
<evidence type="ECO:0000259" key="4">
    <source>
        <dbReference type="Pfam" id="PF00294"/>
    </source>
</evidence>
<evidence type="ECO:0000256" key="1">
    <source>
        <dbReference type="ARBA" id="ARBA00010688"/>
    </source>
</evidence>
<dbReference type="InterPro" id="IPR029056">
    <property type="entry name" value="Ribokinase-like"/>
</dbReference>
<accession>A0A075H5B6</accession>
<dbReference type="PANTHER" id="PTHR43085:SF57">
    <property type="entry name" value="CARBOHYDRATE KINASE PFKB DOMAIN-CONTAINING PROTEIN"/>
    <property type="match status" value="1"/>
</dbReference>
<reference evidence="5" key="1">
    <citation type="journal article" date="2014" name="Genome Biol. Evol.">
        <title>Pangenome evidence for extensive interdomain horizontal transfer affecting lineage core and shell genes in uncultured planktonic thaumarchaeota and euryarchaeota.</title>
        <authorList>
            <person name="Deschamps P."/>
            <person name="Zivanovic Y."/>
            <person name="Moreira D."/>
            <person name="Rodriguez-Valera F."/>
            <person name="Lopez-Garcia P."/>
        </authorList>
    </citation>
    <scope>NUCLEOTIDE SEQUENCE</scope>
</reference>
<dbReference type="EC" id="2.7.1.15" evidence="5"/>
<name>A0A075H5B6_9EURY</name>
<proteinExistence type="inferred from homology"/>
<dbReference type="InterPro" id="IPR011611">
    <property type="entry name" value="PfkB_dom"/>
</dbReference>
<dbReference type="SUPFAM" id="SSF53613">
    <property type="entry name" value="Ribokinase-like"/>
    <property type="match status" value="1"/>
</dbReference>
<evidence type="ECO:0000256" key="2">
    <source>
        <dbReference type="ARBA" id="ARBA00022679"/>
    </source>
</evidence>
<evidence type="ECO:0000256" key="3">
    <source>
        <dbReference type="ARBA" id="ARBA00022777"/>
    </source>
</evidence>
<feature type="domain" description="Carbohydrate kinase PfkB" evidence="4">
    <location>
        <begin position="3"/>
        <end position="290"/>
    </location>
</feature>
<evidence type="ECO:0000313" key="5">
    <source>
        <dbReference type="EMBL" id="AIF11249.1"/>
    </source>
</evidence>
<dbReference type="PANTHER" id="PTHR43085">
    <property type="entry name" value="HEXOKINASE FAMILY MEMBER"/>
    <property type="match status" value="1"/>
</dbReference>
<dbReference type="Gene3D" id="3.40.1190.20">
    <property type="match status" value="1"/>
</dbReference>
<comment type="similarity">
    <text evidence="1">Belongs to the carbohydrate kinase PfkB family.</text>
</comment>
<organism evidence="5">
    <name type="scientific">uncultured marine group II/III euryarchaeote KM3_51_D01</name>
    <dbReference type="NCBI Taxonomy" id="1456454"/>
    <lineage>
        <taxon>Archaea</taxon>
        <taxon>Methanobacteriati</taxon>
        <taxon>Methanobacteriota</taxon>
        <taxon>environmental samples</taxon>
    </lineage>
</organism>
<dbReference type="GO" id="GO:0004747">
    <property type="term" value="F:ribokinase activity"/>
    <property type="evidence" value="ECO:0007669"/>
    <property type="project" value="UniProtKB-EC"/>
</dbReference>
<sequence length="304" mass="32950">MLDLVGFGNLNLDLLYKVDSASYGREARILEQREEAGGSAANTLVGLSRLGFRTAALGVVGSDSAGKIIVEILKKESVRISGVARKKGQTSKILALVDRAGSPRFYRDPGVAQEFELDDLDIEQIKKAKYFHMSSFVDSSKIDLQNALVKKIGKTKLSFSPGKVMSHFGYSELIPILKKTDTLFINESELKYLMDDSYEGACSRLFKLGIQRVAVTRGKEGSYVSSRKESYNIPAYPVNVVDTTGSGDAYAAGFLAGILAGRTLSESGKMGSKVASLCIQHMGAREGLPTMKQLLAKSAQEVIE</sequence>
<dbReference type="AlphaFoldDB" id="A0A075H5B6"/>
<protein>
    <submittedName>
        <fullName evidence="5">Sugar kinase, ribokinase family protein (RbsK, RBKS)</fullName>
        <ecNumber evidence="5">2.7.1.15</ecNumber>
    </submittedName>
</protein>